<name>A0A4V1AIR2_9LACO</name>
<accession>A0A4V1AIR2</accession>
<dbReference type="PANTHER" id="PTHR46517:SF1">
    <property type="entry name" value="FRUCTOSE-2,6-BISPHOSPHATASE TIGAR"/>
    <property type="match status" value="1"/>
</dbReference>
<dbReference type="KEGG" id="wei:EQG49_07915"/>
<gene>
    <name evidence="4" type="ORF">EQG49_07915</name>
</gene>
<dbReference type="GO" id="GO:0045820">
    <property type="term" value="P:negative regulation of glycolytic process"/>
    <property type="evidence" value="ECO:0007669"/>
    <property type="project" value="TreeGrafter"/>
</dbReference>
<feature type="active site" description="Proton donor/acceptor" evidence="2">
    <location>
        <position position="88"/>
    </location>
</feature>
<protein>
    <submittedName>
        <fullName evidence="4">Histidine phosphatase family protein</fullName>
    </submittedName>
</protein>
<dbReference type="SMART" id="SM00855">
    <property type="entry name" value="PGAM"/>
    <property type="match status" value="1"/>
</dbReference>
<dbReference type="Proteomes" id="UP000292886">
    <property type="component" value="Chromosome"/>
</dbReference>
<dbReference type="InterPro" id="IPR051695">
    <property type="entry name" value="Phosphoglycerate_Mutase"/>
</dbReference>
<dbReference type="CDD" id="cd07067">
    <property type="entry name" value="HP_PGM_like"/>
    <property type="match status" value="1"/>
</dbReference>
<dbReference type="GO" id="GO:0004331">
    <property type="term" value="F:fructose-2,6-bisphosphate 2-phosphatase activity"/>
    <property type="evidence" value="ECO:0007669"/>
    <property type="project" value="TreeGrafter"/>
</dbReference>
<dbReference type="Gene3D" id="3.40.50.1240">
    <property type="entry name" value="Phosphoglycerate mutase-like"/>
    <property type="match status" value="1"/>
</dbReference>
<dbReference type="AlphaFoldDB" id="A0A4V1AIR2"/>
<keyword evidence="5" id="KW-1185">Reference proteome</keyword>
<dbReference type="GO" id="GO:0043456">
    <property type="term" value="P:regulation of pentose-phosphate shunt"/>
    <property type="evidence" value="ECO:0007669"/>
    <property type="project" value="TreeGrafter"/>
</dbReference>
<dbReference type="RefSeq" id="WP_133363472.1">
    <property type="nucleotide sequence ID" value="NZ_CP037940.1"/>
</dbReference>
<organism evidence="4 5">
    <name type="scientific">Periweissella cryptocerci</name>
    <dbReference type="NCBI Taxonomy" id="2506420"/>
    <lineage>
        <taxon>Bacteria</taxon>
        <taxon>Bacillati</taxon>
        <taxon>Bacillota</taxon>
        <taxon>Bacilli</taxon>
        <taxon>Lactobacillales</taxon>
        <taxon>Lactobacillaceae</taxon>
        <taxon>Periweissella</taxon>
    </lineage>
</organism>
<dbReference type="InterPro" id="IPR029033">
    <property type="entry name" value="His_PPase_superfam"/>
</dbReference>
<evidence type="ECO:0000256" key="1">
    <source>
        <dbReference type="ARBA" id="ARBA00022801"/>
    </source>
</evidence>
<keyword evidence="1" id="KW-0378">Hydrolase</keyword>
<evidence type="ECO:0000313" key="4">
    <source>
        <dbReference type="EMBL" id="QBO36395.1"/>
    </source>
</evidence>
<feature type="active site" description="Tele-phosphohistidine intermediate" evidence="2">
    <location>
        <position position="11"/>
    </location>
</feature>
<dbReference type="OrthoDB" id="4131070at2"/>
<dbReference type="Pfam" id="PF00300">
    <property type="entry name" value="His_Phos_1"/>
    <property type="match status" value="1"/>
</dbReference>
<dbReference type="SUPFAM" id="SSF53254">
    <property type="entry name" value="Phosphoglycerate mutase-like"/>
    <property type="match status" value="1"/>
</dbReference>
<proteinExistence type="predicted"/>
<evidence type="ECO:0000256" key="2">
    <source>
        <dbReference type="PIRSR" id="PIRSR613078-1"/>
    </source>
</evidence>
<reference evidence="5" key="1">
    <citation type="submission" date="2019-03" db="EMBL/GenBank/DDBJ databases">
        <title>Weissella sp. 26KH-42 Genome sequencing.</title>
        <authorList>
            <person name="Heo J."/>
            <person name="Kim S.-J."/>
            <person name="Kim J.-S."/>
            <person name="Hong S.-B."/>
            <person name="Kwon S.-W."/>
        </authorList>
    </citation>
    <scope>NUCLEOTIDE SEQUENCE [LARGE SCALE GENOMIC DNA]</scope>
    <source>
        <strain evidence="5">26KH-42</strain>
    </source>
</reference>
<feature type="binding site" evidence="3">
    <location>
        <begin position="10"/>
        <end position="17"/>
    </location>
    <ligand>
        <name>substrate</name>
    </ligand>
</feature>
<evidence type="ECO:0000313" key="5">
    <source>
        <dbReference type="Proteomes" id="UP000292886"/>
    </source>
</evidence>
<sequence length="222" mass="24340">MQPINIYLVRHGQTYFNLYKRMQGWSDMPLTEKGIADGHRAGRVLKDVSFDAAYSSDLTRAVNTAKYILSENQASALTEPTPMPEFREVSFGSFEGLTGEFAVSMVAAKLENVESFTELMASEGADGTMEAFKAGDPYGHAEGAQEFWDRINTGLDILRDRQEPGDNVLLVSHGATIRSIAGRFGLKAYEGQAPANGAITKLELTEDTVKVVFYNETDNLPG</sequence>
<dbReference type="GO" id="GO:0005829">
    <property type="term" value="C:cytosol"/>
    <property type="evidence" value="ECO:0007669"/>
    <property type="project" value="TreeGrafter"/>
</dbReference>
<dbReference type="InterPro" id="IPR013078">
    <property type="entry name" value="His_Pase_superF_clade-1"/>
</dbReference>
<dbReference type="EMBL" id="CP037940">
    <property type="protein sequence ID" value="QBO36395.1"/>
    <property type="molecule type" value="Genomic_DNA"/>
</dbReference>
<feature type="binding site" evidence="3">
    <location>
        <position position="60"/>
    </location>
    <ligand>
        <name>substrate</name>
    </ligand>
</feature>
<evidence type="ECO:0000256" key="3">
    <source>
        <dbReference type="PIRSR" id="PIRSR613078-2"/>
    </source>
</evidence>
<dbReference type="PANTHER" id="PTHR46517">
    <property type="entry name" value="FRUCTOSE-2,6-BISPHOSPHATASE TIGAR"/>
    <property type="match status" value="1"/>
</dbReference>